<feature type="signal peptide" evidence="2">
    <location>
        <begin position="1"/>
        <end position="15"/>
    </location>
</feature>
<name>A0A1F7ZQX8_9EURO</name>
<evidence type="ECO:0000313" key="4">
    <source>
        <dbReference type="Proteomes" id="UP000179179"/>
    </source>
</evidence>
<gene>
    <name evidence="3" type="ORF">ABOM_009964</name>
</gene>
<reference evidence="3 4" key="1">
    <citation type="journal article" date="2016" name="Genome Biol. Evol.">
        <title>Draft genome sequence of an aflatoxigenic Aspergillus species, A. bombycis.</title>
        <authorList>
            <person name="Moore G.G."/>
            <person name="Mack B.M."/>
            <person name="Beltz S.B."/>
            <person name="Gilbert M.K."/>
        </authorList>
    </citation>
    <scope>NUCLEOTIDE SEQUENCE [LARGE SCALE GENOMIC DNA]</scope>
    <source>
        <strain evidence="4">NRRL 26010</strain>
    </source>
</reference>
<comment type="caution">
    <text evidence="3">The sequence shown here is derived from an EMBL/GenBank/DDBJ whole genome shotgun (WGS) entry which is preliminary data.</text>
</comment>
<proteinExistence type="predicted"/>
<feature type="compositionally biased region" description="Acidic residues" evidence="1">
    <location>
        <begin position="159"/>
        <end position="168"/>
    </location>
</feature>
<sequence>MVFISLSTYFVRVRAILFGAYCQDIRYTEDSVAAVDEPEGDLDLLAKSLEAMNAEPDESKEERTGGSGHIGKMVFSCDNETLCAIAYIPESLKGQVDAANWLKTILAPYNGMLVKTSPVFSTGTIAVHPENGKSSREVRAEACHSAVKYLQQKGVYPEVDADSDDESTGFEAAQAEALDNL</sequence>
<dbReference type="AlphaFoldDB" id="A0A1F7ZQX8"/>
<dbReference type="EMBL" id="LYCR01000106">
    <property type="protein sequence ID" value="OGM41679.1"/>
    <property type="molecule type" value="Genomic_DNA"/>
</dbReference>
<organism evidence="3 4">
    <name type="scientific">Aspergillus bombycis</name>
    <dbReference type="NCBI Taxonomy" id="109264"/>
    <lineage>
        <taxon>Eukaryota</taxon>
        <taxon>Fungi</taxon>
        <taxon>Dikarya</taxon>
        <taxon>Ascomycota</taxon>
        <taxon>Pezizomycotina</taxon>
        <taxon>Eurotiomycetes</taxon>
        <taxon>Eurotiomycetidae</taxon>
        <taxon>Eurotiales</taxon>
        <taxon>Aspergillaceae</taxon>
        <taxon>Aspergillus</taxon>
    </lineage>
</organism>
<keyword evidence="4" id="KW-1185">Reference proteome</keyword>
<dbReference type="RefSeq" id="XP_022385396.1">
    <property type="nucleotide sequence ID" value="XM_022537092.1"/>
</dbReference>
<evidence type="ECO:0000256" key="2">
    <source>
        <dbReference type="SAM" id="SignalP"/>
    </source>
</evidence>
<feature type="chain" id="PRO_5012610751" evidence="2">
    <location>
        <begin position="16"/>
        <end position="181"/>
    </location>
</feature>
<dbReference type="Proteomes" id="UP000179179">
    <property type="component" value="Unassembled WGS sequence"/>
</dbReference>
<dbReference type="GeneID" id="34453354"/>
<keyword evidence="2" id="KW-0732">Signal</keyword>
<feature type="region of interest" description="Disordered" evidence="1">
    <location>
        <begin position="157"/>
        <end position="181"/>
    </location>
</feature>
<evidence type="ECO:0000313" key="3">
    <source>
        <dbReference type="EMBL" id="OGM41679.1"/>
    </source>
</evidence>
<accession>A0A1F7ZQX8</accession>
<dbReference type="OrthoDB" id="249703at2759"/>
<protein>
    <submittedName>
        <fullName evidence="3">Uncharacterized protein</fullName>
    </submittedName>
</protein>
<evidence type="ECO:0000256" key="1">
    <source>
        <dbReference type="SAM" id="MobiDB-lite"/>
    </source>
</evidence>